<comment type="caution">
    <text evidence="1">The sequence shown here is derived from an EMBL/GenBank/DDBJ whole genome shotgun (WGS) entry which is preliminary data.</text>
</comment>
<evidence type="ECO:0000313" key="1">
    <source>
        <dbReference type="EMBL" id="EMJ96725.1"/>
    </source>
</evidence>
<sequence length="125" mass="14539">MSKLGYMEEKVDKNNKPFFNLEINLPFCIKQEFYVSENSQKNSPDSKSSAPDYLVYYATHRVGAIWKKISQNGSKEFLSAEIVAPSFPEGKLKFVLFPDREIQKRFNVVFSNNEKRNEVSEEVPY</sequence>
<dbReference type="Proteomes" id="UP000011988">
    <property type="component" value="Unassembled WGS sequence"/>
</dbReference>
<dbReference type="PATRIC" id="fig|1218565.3.peg.919"/>
<dbReference type="Pfam" id="PF05284">
    <property type="entry name" value="DUF736"/>
    <property type="match status" value="1"/>
</dbReference>
<proteinExistence type="predicted"/>
<evidence type="ECO:0000313" key="2">
    <source>
        <dbReference type="Proteomes" id="UP000011988"/>
    </source>
</evidence>
<protein>
    <submittedName>
        <fullName evidence="1">PF05284 family protein</fullName>
    </submittedName>
</protein>
<accession>M6DDT5</accession>
<dbReference type="EMBL" id="ANIK01000016">
    <property type="protein sequence ID" value="EMJ96725.1"/>
    <property type="molecule type" value="Genomic_DNA"/>
</dbReference>
<dbReference type="RefSeq" id="WP_020772468.1">
    <property type="nucleotide sequence ID" value="NZ_ANIK01000016.1"/>
</dbReference>
<dbReference type="AlphaFoldDB" id="M6DDT5"/>
<reference evidence="1 2" key="1">
    <citation type="submission" date="2013-01" db="EMBL/GenBank/DDBJ databases">
        <authorList>
            <person name="Harkins D.M."/>
            <person name="Durkin A.S."/>
            <person name="Brinkac L.M."/>
            <person name="Haft D.H."/>
            <person name="Selengut J.D."/>
            <person name="Sanka R."/>
            <person name="DePew J."/>
            <person name="Purushe J."/>
            <person name="Galloway R.L."/>
            <person name="Vinetz J.M."/>
            <person name="Sutton G.G."/>
            <person name="Nierman W.C."/>
            <person name="Fouts D.E."/>
        </authorList>
    </citation>
    <scope>NUCLEOTIDE SEQUENCE [LARGE SCALE GENOMIC DNA]</scope>
    <source>
        <strain evidence="1 2">79601</strain>
    </source>
</reference>
<name>M6DDT5_9LEPT</name>
<dbReference type="InterPro" id="IPR007948">
    <property type="entry name" value="DUF736"/>
</dbReference>
<organism evidence="1 2">
    <name type="scientific">Leptospira alstonii serovar Sichuan str. 79601</name>
    <dbReference type="NCBI Taxonomy" id="1218565"/>
    <lineage>
        <taxon>Bacteria</taxon>
        <taxon>Pseudomonadati</taxon>
        <taxon>Spirochaetota</taxon>
        <taxon>Spirochaetia</taxon>
        <taxon>Leptospirales</taxon>
        <taxon>Leptospiraceae</taxon>
        <taxon>Leptospira</taxon>
    </lineage>
</organism>
<dbReference type="OrthoDB" id="345737at2"/>
<gene>
    <name evidence="1" type="ORF">LEP1GSC194_4296</name>
</gene>